<evidence type="ECO:0000256" key="1">
    <source>
        <dbReference type="ARBA" id="ARBA00004123"/>
    </source>
</evidence>
<feature type="compositionally biased region" description="Low complexity" evidence="9">
    <location>
        <begin position="57"/>
        <end position="68"/>
    </location>
</feature>
<evidence type="ECO:0000313" key="12">
    <source>
        <dbReference type="Proteomes" id="UP000748531"/>
    </source>
</evidence>
<feature type="domain" description="RRM" evidence="10">
    <location>
        <begin position="95"/>
        <end position="176"/>
    </location>
</feature>
<evidence type="ECO:0000256" key="7">
    <source>
        <dbReference type="ARBA" id="ARBA00023242"/>
    </source>
</evidence>
<evidence type="ECO:0000256" key="2">
    <source>
        <dbReference type="ARBA" id="ARBA00004496"/>
    </source>
</evidence>
<evidence type="ECO:0000259" key="10">
    <source>
        <dbReference type="PROSITE" id="PS50102"/>
    </source>
</evidence>
<comment type="subcellular location">
    <subcellularLocation>
        <location evidence="2">Cytoplasm</location>
    </subcellularLocation>
    <subcellularLocation>
        <location evidence="1">Nucleus</location>
    </subcellularLocation>
</comment>
<evidence type="ECO:0000256" key="8">
    <source>
        <dbReference type="PROSITE-ProRule" id="PRU00176"/>
    </source>
</evidence>
<dbReference type="InterPro" id="IPR035979">
    <property type="entry name" value="RBD_domain_sf"/>
</dbReference>
<dbReference type="GO" id="GO:0003723">
    <property type="term" value="F:RNA binding"/>
    <property type="evidence" value="ECO:0007669"/>
    <property type="project" value="UniProtKB-UniRule"/>
</dbReference>
<dbReference type="InterPro" id="IPR012677">
    <property type="entry name" value="Nucleotide-bd_a/b_plait_sf"/>
</dbReference>
<dbReference type="InterPro" id="IPR000504">
    <property type="entry name" value="RRM_dom"/>
</dbReference>
<comment type="similarity">
    <text evidence="3">Belongs to the CELF/BRUNOL family.</text>
</comment>
<dbReference type="AlphaFoldDB" id="A0A8J4T7D7"/>
<dbReference type="Pfam" id="PF00076">
    <property type="entry name" value="RRM_1"/>
    <property type="match status" value="1"/>
</dbReference>
<dbReference type="EMBL" id="LUCH01000023">
    <property type="protein sequence ID" value="KAF5406370.1"/>
    <property type="molecule type" value="Genomic_DNA"/>
</dbReference>
<dbReference type="OrthoDB" id="267048at2759"/>
<dbReference type="PANTHER" id="PTHR24012">
    <property type="entry name" value="RNA BINDING PROTEIN"/>
    <property type="match status" value="1"/>
</dbReference>
<keyword evidence="6 8" id="KW-0694">RNA-binding</keyword>
<name>A0A8J4T7D7_9TREM</name>
<evidence type="ECO:0000256" key="6">
    <source>
        <dbReference type="ARBA" id="ARBA00022884"/>
    </source>
</evidence>
<organism evidence="11 12">
    <name type="scientific">Paragonimus heterotremus</name>
    <dbReference type="NCBI Taxonomy" id="100268"/>
    <lineage>
        <taxon>Eukaryota</taxon>
        <taxon>Metazoa</taxon>
        <taxon>Spiralia</taxon>
        <taxon>Lophotrochozoa</taxon>
        <taxon>Platyhelminthes</taxon>
        <taxon>Trematoda</taxon>
        <taxon>Digenea</taxon>
        <taxon>Plagiorchiida</taxon>
        <taxon>Troglotremata</taxon>
        <taxon>Troglotrematidae</taxon>
        <taxon>Paragonimus</taxon>
    </lineage>
</organism>
<evidence type="ECO:0000256" key="3">
    <source>
        <dbReference type="ARBA" id="ARBA00009621"/>
    </source>
</evidence>
<accession>A0A8J4T7D7</accession>
<keyword evidence="5" id="KW-0677">Repeat</keyword>
<keyword evidence="4" id="KW-0963">Cytoplasm</keyword>
<gene>
    <name evidence="11" type="ORF">PHET_00108</name>
</gene>
<reference evidence="11" key="1">
    <citation type="submission" date="2019-05" db="EMBL/GenBank/DDBJ databases">
        <title>Annotation for the trematode Paragonimus heterotremus.</title>
        <authorList>
            <person name="Choi Y.-J."/>
        </authorList>
    </citation>
    <scope>NUCLEOTIDE SEQUENCE</scope>
    <source>
        <strain evidence="11">LC</strain>
    </source>
</reference>
<keyword evidence="12" id="KW-1185">Reference proteome</keyword>
<dbReference type="Gene3D" id="3.30.70.330">
    <property type="match status" value="1"/>
</dbReference>
<evidence type="ECO:0000313" key="11">
    <source>
        <dbReference type="EMBL" id="KAF5406370.1"/>
    </source>
</evidence>
<dbReference type="FunFam" id="3.30.70.330:FF:000010">
    <property type="entry name" value="CUGBP Elav-like family member 4 isoform 3"/>
    <property type="match status" value="1"/>
</dbReference>
<dbReference type="GO" id="GO:0005737">
    <property type="term" value="C:cytoplasm"/>
    <property type="evidence" value="ECO:0007669"/>
    <property type="project" value="UniProtKB-SubCell"/>
</dbReference>
<evidence type="ECO:0000256" key="9">
    <source>
        <dbReference type="SAM" id="MobiDB-lite"/>
    </source>
</evidence>
<comment type="caution">
    <text evidence="11">The sequence shown here is derived from an EMBL/GenBank/DDBJ whole genome shotgun (WGS) entry which is preliminary data.</text>
</comment>
<protein>
    <submittedName>
        <fullName evidence="11">CUGBP Elav family</fullName>
    </submittedName>
</protein>
<evidence type="ECO:0000256" key="4">
    <source>
        <dbReference type="ARBA" id="ARBA00022490"/>
    </source>
</evidence>
<proteinExistence type="inferred from homology"/>
<evidence type="ECO:0000256" key="5">
    <source>
        <dbReference type="ARBA" id="ARBA00022737"/>
    </source>
</evidence>
<dbReference type="Proteomes" id="UP000748531">
    <property type="component" value="Unassembled WGS sequence"/>
</dbReference>
<dbReference type="GO" id="GO:0005634">
    <property type="term" value="C:nucleus"/>
    <property type="evidence" value="ECO:0007669"/>
    <property type="project" value="UniProtKB-SubCell"/>
</dbReference>
<keyword evidence="7" id="KW-0539">Nucleus</keyword>
<feature type="compositionally biased region" description="Basic and acidic residues" evidence="9">
    <location>
        <begin position="45"/>
        <end position="56"/>
    </location>
</feature>
<dbReference type="SUPFAM" id="SSF54928">
    <property type="entry name" value="RNA-binding domain, RBD"/>
    <property type="match status" value="1"/>
</dbReference>
<dbReference type="SMART" id="SM00360">
    <property type="entry name" value="RRM"/>
    <property type="match status" value="1"/>
</dbReference>
<dbReference type="PROSITE" id="PS50102">
    <property type="entry name" value="RRM"/>
    <property type="match status" value="1"/>
</dbReference>
<feature type="region of interest" description="Disordered" evidence="9">
    <location>
        <begin position="44"/>
        <end position="71"/>
    </location>
</feature>
<sequence>MTLTLDTSMMSNTLNLPNEAFHDGLNGHSSAVDCEVVGTNICDEINPKEGTTEEGKSVQSPSSSSEASANTACDYSLDEDAGSSTNGLRWNYRNTKLFIGQIPRSMQEDDIRSIFERFGPIYDLHILRDKLTGVHKGCAFVTFCNKESATRCQDALHGKEALPGMARPLQVKTADIERRTGRLDGRLNVVYQMSVVYPNISPKNTVTPSYYVV</sequence>